<accession>A0A078A1N0</accession>
<sequence>MDWTCLEACPEDTVPISVVHNGLNSKIFNYCREKIYFVDPSSDLSNIELGTIEYPFKQLDDPIREIFNHASHLNEEFTIYLKHGPYKDQDQIITEDESDYTLINVILNGYQRKPSNFNPTIPDNRIIVNKYDFKRASEMGLMSNIIENSENDKFVTENADLTIEGFKFVEYDFIDWQFNSLIRIFLSPNRVSTINNCYLVLQRQAFSTAYGTNLVLSNSFVDITNLYRLIDHQTKQDFSPFLSENGQNFVLVTNNTFYGINSGVALIDFIYISSHFNISITGNIYRNFQWGLADSIYYLEHEAINDNMEKPIYYTITNNLIENTKDIGMTYIGYTMKFKEQGYQVVRIYNNTYRNLNFGIGCVFQIIKKGMENVEVYIDNLTFENVIYKEIEYQVIQVEANHVQLSNIQVTDSKMSCSLKVSSSNINITNILYNNVQSLQTENSMTALIWIWSSNLIRLENLKFQDVTLVLASLIQSTESQNIEINGIDITRLQIKDTNLIKFNICQNVKITNANIDKIFVEPDQSKISSLVILEQLKPYEGQEQPMYYIFYNWNIKNITTNFMDFKSIYSKEDNQNDKITVLFQDIHISEISLTQPKSYVINVEEFQSKNLSIEFNYCSFRNNLLVDGRYFNLKMKLNLFRISNLVFQNNTGRFIQMIPNSAFDESITQSLLITDSNISNNFGKANALIYKGKNTNLTIKNSIFVENFSNG</sequence>
<name>A0A078A1N0_STYLE</name>
<dbReference type="Proteomes" id="UP000039865">
    <property type="component" value="Unassembled WGS sequence"/>
</dbReference>
<protein>
    <recommendedName>
        <fullName evidence="3">Right handed beta helix domain-containing protein</fullName>
    </recommendedName>
</protein>
<dbReference type="InParanoid" id="A0A078A1N0"/>
<dbReference type="SUPFAM" id="SSF51126">
    <property type="entry name" value="Pectin lyase-like"/>
    <property type="match status" value="1"/>
</dbReference>
<evidence type="ECO:0000313" key="1">
    <source>
        <dbReference type="EMBL" id="CDW75363.1"/>
    </source>
</evidence>
<evidence type="ECO:0008006" key="3">
    <source>
        <dbReference type="Google" id="ProtNLM"/>
    </source>
</evidence>
<evidence type="ECO:0000313" key="2">
    <source>
        <dbReference type="Proteomes" id="UP000039865"/>
    </source>
</evidence>
<dbReference type="InterPro" id="IPR011050">
    <property type="entry name" value="Pectin_lyase_fold/virulence"/>
</dbReference>
<reference evidence="1 2" key="1">
    <citation type="submission" date="2014-06" db="EMBL/GenBank/DDBJ databases">
        <authorList>
            <person name="Swart Estienne"/>
        </authorList>
    </citation>
    <scope>NUCLEOTIDE SEQUENCE [LARGE SCALE GENOMIC DNA]</scope>
    <source>
        <strain evidence="1 2">130c</strain>
    </source>
</reference>
<gene>
    <name evidence="1" type="primary">Contig4016.g4306</name>
    <name evidence="1" type="ORF">STYLEM_4352</name>
</gene>
<dbReference type="EMBL" id="CCKQ01004209">
    <property type="protein sequence ID" value="CDW75363.1"/>
    <property type="molecule type" value="Genomic_DNA"/>
</dbReference>
<keyword evidence="2" id="KW-1185">Reference proteome</keyword>
<dbReference type="AlphaFoldDB" id="A0A078A1N0"/>
<organism evidence="1 2">
    <name type="scientific">Stylonychia lemnae</name>
    <name type="common">Ciliate</name>
    <dbReference type="NCBI Taxonomy" id="5949"/>
    <lineage>
        <taxon>Eukaryota</taxon>
        <taxon>Sar</taxon>
        <taxon>Alveolata</taxon>
        <taxon>Ciliophora</taxon>
        <taxon>Intramacronucleata</taxon>
        <taxon>Spirotrichea</taxon>
        <taxon>Stichotrichia</taxon>
        <taxon>Sporadotrichida</taxon>
        <taxon>Oxytrichidae</taxon>
        <taxon>Stylonychinae</taxon>
        <taxon>Stylonychia</taxon>
    </lineage>
</organism>
<proteinExistence type="predicted"/>